<evidence type="ECO:0000313" key="2">
    <source>
        <dbReference type="EMBL" id="QCN87640.1"/>
    </source>
</evidence>
<reference evidence="2 4" key="1">
    <citation type="submission" date="2018-04" db="EMBL/GenBank/DDBJ databases">
        <title>Complete genome sequences of Streptomyces griseoviridis K61 and characterization of antagonistic properties of biological control agents.</title>
        <authorList>
            <person name="Mariita R.M."/>
            <person name="Sello J.K."/>
        </authorList>
    </citation>
    <scope>NUCLEOTIDE SEQUENCE [LARGE SCALE GENOMIC DNA]</scope>
    <source>
        <strain evidence="2 4">K61</strain>
    </source>
</reference>
<keyword evidence="4" id="KW-1185">Reference proteome</keyword>
<accession>A0A3Q9KVE5</accession>
<name>A0A3Q9KVE5_STRGD</name>
<dbReference type="Proteomes" id="UP000501753">
    <property type="component" value="Chromosome"/>
</dbReference>
<evidence type="ECO:0000313" key="1">
    <source>
        <dbReference type="EMBL" id="AZS85511.1"/>
    </source>
</evidence>
<organism evidence="1 3">
    <name type="scientific">Streptomyces griseoviridis</name>
    <dbReference type="NCBI Taxonomy" id="45398"/>
    <lineage>
        <taxon>Bacteria</taxon>
        <taxon>Bacillati</taxon>
        <taxon>Actinomycetota</taxon>
        <taxon>Actinomycetes</taxon>
        <taxon>Kitasatosporales</taxon>
        <taxon>Streptomycetaceae</taxon>
        <taxon>Streptomyces</taxon>
    </lineage>
</organism>
<dbReference type="EMBL" id="CP034687">
    <property type="protein sequence ID" value="AZS85511.1"/>
    <property type="molecule type" value="Genomic_DNA"/>
</dbReference>
<reference evidence="1 3" key="2">
    <citation type="submission" date="2018-12" db="EMBL/GenBank/DDBJ databases">
        <title>Streptomyces griseoviridis F1-27 complete genome.</title>
        <authorList>
            <person name="Mariita R.M."/>
            <person name="Sello J.K."/>
        </authorList>
    </citation>
    <scope>NUCLEOTIDE SEQUENCE [LARGE SCALE GENOMIC DNA]</scope>
    <source>
        <strain evidence="1 3">F1-27</strain>
    </source>
</reference>
<dbReference type="KEGG" id="sgd:ELQ87_15280"/>
<dbReference type="AlphaFoldDB" id="A0A3Q9KVE5"/>
<proteinExistence type="predicted"/>
<evidence type="ECO:0000313" key="4">
    <source>
        <dbReference type="Proteomes" id="UP000501753"/>
    </source>
</evidence>
<dbReference type="Proteomes" id="UP000271291">
    <property type="component" value="Chromosome"/>
</dbReference>
<evidence type="ECO:0000313" key="3">
    <source>
        <dbReference type="Proteomes" id="UP000271291"/>
    </source>
</evidence>
<gene>
    <name evidence="2" type="ORF">DDJ31_24015</name>
    <name evidence="1" type="ORF">ELQ87_15280</name>
</gene>
<sequence length="74" mass="8161">MPSQDIPRVGTLLVDSAERVGVFQGVESGLWYLRPVTGGVEWTVDPRTVRPADADERLRARTARANARSRGEVL</sequence>
<dbReference type="RefSeq" id="WP_127178383.1">
    <property type="nucleotide sequence ID" value="NZ_CP029078.1"/>
</dbReference>
<protein>
    <submittedName>
        <fullName evidence="1">Uncharacterized protein</fullName>
    </submittedName>
</protein>
<dbReference type="OrthoDB" id="3855669at2"/>
<dbReference type="EMBL" id="CP029078">
    <property type="protein sequence ID" value="QCN87640.1"/>
    <property type="molecule type" value="Genomic_DNA"/>
</dbReference>